<sequence>MPPLSPRPSKTIPPLIVTGPGRPAPLKKQPLPAYGPYKLPLTDAERRVVIRKRTPKYIDTPRGLMATGGGGVGFFTKGDKAPIMARVRNRALARDDMLRSARLATPPPITPLRDAIKEVKKKESSPDFLEGLANDVGLTDFYVDNVIPVVGRAFGQYFENAKQTYGASLLVDSPALAIGRTVADAVGQEDKIDKPFDYAANLVKAAVGIAKTQGFEPAKPYITPALDFIRAPSKKETEIKSSILEPLKQADDYLLTEVPVLGAVREWSSKNAVQPTKDAATEILSRITGQPINKRIDKADEVDRNFVFLSNDITQRGAEAQSSAPQDRRDRWIQMATGQYDDPAWVGYKTPFTVEQLQRMSDYELANAAYGTHTSAIASFFEAAKSDIKKIGSMPAVLGMFANQIDDAQTNGDFRGLGNMAEFLVRQGVANMMALNKAGIWVSTAGQQGNYNDLVRALQAEPILTSLDVLATASGYGKAATTVLKTGGALTKAGAIASRIPGAARAGSGLARFSERVAAKVPVRAAGEVPDRAPRVVERADLTPEQQKAWLDDHTKWVEESQAEYERRLKEINESPEQAAAMKQFEEDVANGMSQLEAIAKTPRAKFTAKYGREEGGKFPTRPEPQLADHLPDDVVMWKDLTPEQQQAFNDDTIRWTGEAEREYIKQEHSIRNSPEQAAAEARIRQANIDGLPIEGIPNPLLEFKRRIRETQGPDGPWQRIPTRPKPDFADFADKAVVPDEVVVGTKSAVPIAGPIFRTAASAGRGLRKIADTDVIEVRDPGIASLGEVTGATIGPDRRFRTSESFFSKSSGLLRKRLYEGTNPLSRFFFGRGVVSDANTVRAVESAVIEQMGDKRAAPVMNMFKQIFKESPDLALRVMWDLSGSQALVKPSGLGGEVVRLTPGGRADELEMVLDGKLWVRKGEAGPSGSDDAFRFSDTNPASETPGAQWQQVVVKDPKKPILGEMKKPLVLKPTEIANIKTNIELLRKLDAFPEEVVARARERLEAPYRAQFGESIGKRFNAANSPEGSGIDLLQLSELQNMRSNEKLGVKVDPRVADISPKLQSRLSSSLGIAKPTGLNRRALAGVARLQDETIARLLPLVGDEFRAEVEKILGEETVKAAATVEIYKAEYEQLNKLADELTAKAEETLNKLKDQIAQIEERLGALNAEEHALKEAEPAVANRLADSAVSFWKKVFDKITNNETPNGPAYIAFADNETLANAFKEPLIAEDYIVFGEKTGDATGSNILGDSGFWTGEDGVKRYVKDYATGLQAENEAIANKIYRILGIAVPESKVAFVNSKALVANDIVESTVFKWNGPENAPEESVSFAKQILNGAVADLWLANWDTIGQGGENILLDVNDLTPVRIDQGGALFYRAQGTPKTPEDIANFDIEDLVTKNSNYKKVLNQAGYEHVRDIPFLQAQLEAIDSVVTAAGGMKGFVDKLFGDDLWWTNEKKFAYEELLTTRLDELKKQIGLSEEHKNKSLSPTDQEAAYLQTAKEAKGTLSSYVLSGYKQINEALRETAYALIPDSNPVKKKIDHMDFLIDQSPRTSEAMILYRGNGSGRYWNALEPGSVISDEGFTSASFEYGVAANMFFGDVNQNPKGAVVEIYVPEGTKGIYPNAVTREGQPQASGIKEYLSDASFGSGEQEFILPRGTQFYVMDVDEYQNGARIARVYAITPDSEFFYGGTPDNLSSLPKFGGKQQSEILDLSRNRANSKVTKVTEEDLASARQVGESAAQAAVRLEGAVKDHQVLVDALGNVDMIAESLMRDWIESSDVPTGARVFIPILGNPKGAKKTVFPADALGSRGRNRDLLKVYTGQYAMLGTEDDLRRFSGALARNLRIPFVAFESVTRFTDYLMRTGATIKFDDDAKVFERQKEELLASSFLNNNGELNSDYVILPVNEETGFLNKRALSSLNADRPKEIGTFGRSDAGVDDSVIAGILAKALEDNAIRNLDDPRLKGSRVVIINRKRFDALQKEMEAASKAPGILRRITRQWVRFTLTTLPRTPIANVVGSGFLSALGGGLAGYPEAMRMIRRGDAPPELLSNGLAGSFNEGGDLVIPVEGGKFKGAQNYMNYMYYYNVMGEDLARLAVFAQQAKNGIKGKAARARIDAELADAMDLNDSFQTLLEAVARGEFANGKTLTPELIKIRDIALQKADDFLGGSRGLTSGQRTITSFVPFWMWYKHIFKMYFYTLPFKYPVRALTMNAMARLGAQESAQNGFYDSFYEDAVKFGEEVFGSNTYATGLTSNIYPFNFGGALEFEEGAPGTQFALSSLAPTITLPARLAGIGIPGAPIIGASGERLKPGDVFAPGYAEAAVAETEKLFAPLGLLQSAIAPRSSVAFDAYRLATGQPLPEAQPRGEGSQYAVTPRGYAGLGLPQSVLELAARSFGLGVARVPISGPVYDRRIRSQESLLQDEARKRYRESLGLDY</sequence>
<dbReference type="Gene3D" id="3.90.176.10">
    <property type="entry name" value="Toxin ADP-ribosyltransferase, Chain A, domain 1"/>
    <property type="match status" value="1"/>
</dbReference>
<proteinExistence type="predicted"/>
<name>A0A6J5PWC9_9CAUD</name>
<protein>
    <submittedName>
        <fullName evidence="4">ADP ribosyltransferase</fullName>
    </submittedName>
</protein>
<dbReference type="GO" id="GO:0016740">
    <property type="term" value="F:transferase activity"/>
    <property type="evidence" value="ECO:0007669"/>
    <property type="project" value="UniProtKB-KW"/>
</dbReference>
<feature type="coiled-coil region" evidence="1">
    <location>
        <begin position="1126"/>
        <end position="1178"/>
    </location>
</feature>
<dbReference type="InterPro" id="IPR003540">
    <property type="entry name" value="ADP-ribosyltransferase"/>
</dbReference>
<dbReference type="SUPFAM" id="SSF56399">
    <property type="entry name" value="ADP-ribosylation"/>
    <property type="match status" value="1"/>
</dbReference>
<reference evidence="4" key="1">
    <citation type="submission" date="2020-05" db="EMBL/GenBank/DDBJ databases">
        <authorList>
            <person name="Chiriac C."/>
            <person name="Salcher M."/>
            <person name="Ghai R."/>
            <person name="Kavagutti S V."/>
        </authorList>
    </citation>
    <scope>NUCLEOTIDE SEQUENCE</scope>
</reference>
<accession>A0A6J5PWC9</accession>
<dbReference type="EMBL" id="LR796871">
    <property type="protein sequence ID" value="CAB4171774.1"/>
    <property type="molecule type" value="Genomic_DNA"/>
</dbReference>
<gene>
    <name evidence="4" type="ORF">UFOVP929_19</name>
</gene>
<dbReference type="PROSITE" id="PS51996">
    <property type="entry name" value="TR_MART"/>
    <property type="match status" value="1"/>
</dbReference>
<dbReference type="Pfam" id="PF03496">
    <property type="entry name" value="ADPrib_exo_Tox"/>
    <property type="match status" value="1"/>
</dbReference>
<dbReference type="GO" id="GO:0005576">
    <property type="term" value="C:extracellular region"/>
    <property type="evidence" value="ECO:0007669"/>
    <property type="project" value="InterPro"/>
</dbReference>
<feature type="domain" description="ADP ribosyltransferase" evidence="3">
    <location>
        <begin position="1501"/>
        <end position="1670"/>
    </location>
</feature>
<evidence type="ECO:0000256" key="2">
    <source>
        <dbReference type="SAM" id="MobiDB-lite"/>
    </source>
</evidence>
<evidence type="ECO:0000256" key="1">
    <source>
        <dbReference type="SAM" id="Coils"/>
    </source>
</evidence>
<feature type="region of interest" description="Disordered" evidence="2">
    <location>
        <begin position="1"/>
        <end position="31"/>
    </location>
</feature>
<organism evidence="4">
    <name type="scientific">uncultured Caudovirales phage</name>
    <dbReference type="NCBI Taxonomy" id="2100421"/>
    <lineage>
        <taxon>Viruses</taxon>
        <taxon>Duplodnaviria</taxon>
        <taxon>Heunggongvirae</taxon>
        <taxon>Uroviricota</taxon>
        <taxon>Caudoviricetes</taxon>
        <taxon>Peduoviridae</taxon>
        <taxon>Maltschvirus</taxon>
        <taxon>Maltschvirus maltsch</taxon>
    </lineage>
</organism>
<evidence type="ECO:0000313" key="4">
    <source>
        <dbReference type="EMBL" id="CAB4171774.1"/>
    </source>
</evidence>
<evidence type="ECO:0000259" key="3">
    <source>
        <dbReference type="Pfam" id="PF03496"/>
    </source>
</evidence>
<keyword evidence="4" id="KW-0808">Transferase</keyword>
<keyword evidence="1" id="KW-0175">Coiled coil</keyword>